<feature type="compositionally biased region" description="Gly residues" evidence="1">
    <location>
        <begin position="269"/>
        <end position="291"/>
    </location>
</feature>
<feature type="compositionally biased region" description="Gly residues" evidence="1">
    <location>
        <begin position="237"/>
        <end position="258"/>
    </location>
</feature>
<comment type="caution">
    <text evidence="2">The sequence shown here is derived from an EMBL/GenBank/DDBJ whole genome shotgun (WGS) entry which is preliminary data.</text>
</comment>
<feature type="region of interest" description="Disordered" evidence="1">
    <location>
        <begin position="159"/>
        <end position="291"/>
    </location>
</feature>
<protein>
    <submittedName>
        <fullName evidence="2">Uncharacterized protein</fullName>
    </submittedName>
</protein>
<accession>A0ABP8UUS5</accession>
<name>A0ABP8UUS5_9ACTN</name>
<organism evidence="2 3">
    <name type="scientific">Actinoallomurus vinaceus</name>
    <dbReference type="NCBI Taxonomy" id="1080074"/>
    <lineage>
        <taxon>Bacteria</taxon>
        <taxon>Bacillati</taxon>
        <taxon>Actinomycetota</taxon>
        <taxon>Actinomycetes</taxon>
        <taxon>Streptosporangiales</taxon>
        <taxon>Thermomonosporaceae</taxon>
        <taxon>Actinoallomurus</taxon>
    </lineage>
</organism>
<feature type="compositionally biased region" description="Gly residues" evidence="1">
    <location>
        <begin position="179"/>
        <end position="202"/>
    </location>
</feature>
<keyword evidence="3" id="KW-1185">Reference proteome</keyword>
<dbReference type="RefSeq" id="WP_345444553.1">
    <property type="nucleotide sequence ID" value="NZ_BAABHK010000035.1"/>
</dbReference>
<evidence type="ECO:0000313" key="2">
    <source>
        <dbReference type="EMBL" id="GAA4640685.1"/>
    </source>
</evidence>
<gene>
    <name evidence="2" type="ORF">GCM10023196_107220</name>
</gene>
<evidence type="ECO:0000313" key="3">
    <source>
        <dbReference type="Proteomes" id="UP001501442"/>
    </source>
</evidence>
<evidence type="ECO:0000256" key="1">
    <source>
        <dbReference type="SAM" id="MobiDB-lite"/>
    </source>
</evidence>
<sequence length="382" mass="38241">MSENENSLWVIRHADVQTHQEKDADFDAIKSRLQNLKPDIASKAGNAYQSAANELADKAKLLTEKHAPALIAAWGGPAAQKALDQMALIHKTNNGLSDQSIQAAQSFKWYGEKILPWYKDAGHTMSDGYIHTGGDDDNARDLMNRLNGRAADVQKNFPEHATTDLPNQKEASPYLGDPNGPGGPKGSPLGGGGGKMPGGGMPDGKVPGNDPFGNPSNNKNPYLPTGDHSNFPNGSHLPGGDGSKFPGGNGSNFPGGSGTHLAGYDPAGLPGGGGLPGSGGTGLSGGGTGLGGDPFGGAGGGLGTGSGMGTMGAGGVGAGGLGTGAGANGAAAAGRMAGGGGMMPPMHPGHGQGEKERERSTWLQEDEDIWGGDGDAVPGQIG</sequence>
<dbReference type="Proteomes" id="UP001501442">
    <property type="component" value="Unassembled WGS sequence"/>
</dbReference>
<dbReference type="EMBL" id="BAABHK010000035">
    <property type="protein sequence ID" value="GAA4640685.1"/>
    <property type="molecule type" value="Genomic_DNA"/>
</dbReference>
<proteinExistence type="predicted"/>
<feature type="region of interest" description="Disordered" evidence="1">
    <location>
        <begin position="338"/>
        <end position="382"/>
    </location>
</feature>
<reference evidence="3" key="1">
    <citation type="journal article" date="2019" name="Int. J. Syst. Evol. Microbiol.">
        <title>The Global Catalogue of Microorganisms (GCM) 10K type strain sequencing project: providing services to taxonomists for standard genome sequencing and annotation.</title>
        <authorList>
            <consortium name="The Broad Institute Genomics Platform"/>
            <consortium name="The Broad Institute Genome Sequencing Center for Infectious Disease"/>
            <person name="Wu L."/>
            <person name="Ma J."/>
        </authorList>
    </citation>
    <scope>NUCLEOTIDE SEQUENCE [LARGE SCALE GENOMIC DNA]</scope>
    <source>
        <strain evidence="3">JCM 17939</strain>
    </source>
</reference>